<organism evidence="1 2">
    <name type="scientific">Caerostris extrusa</name>
    <name type="common">Bark spider</name>
    <name type="synonym">Caerostris bankana</name>
    <dbReference type="NCBI Taxonomy" id="172846"/>
    <lineage>
        <taxon>Eukaryota</taxon>
        <taxon>Metazoa</taxon>
        <taxon>Ecdysozoa</taxon>
        <taxon>Arthropoda</taxon>
        <taxon>Chelicerata</taxon>
        <taxon>Arachnida</taxon>
        <taxon>Araneae</taxon>
        <taxon>Araneomorphae</taxon>
        <taxon>Entelegynae</taxon>
        <taxon>Araneoidea</taxon>
        <taxon>Araneidae</taxon>
        <taxon>Caerostris</taxon>
    </lineage>
</organism>
<protein>
    <submittedName>
        <fullName evidence="1">Uncharacterized protein</fullName>
    </submittedName>
</protein>
<gene>
    <name evidence="1" type="ORF">CEXT_10721</name>
</gene>
<proteinExistence type="predicted"/>
<comment type="caution">
    <text evidence="1">The sequence shown here is derived from an EMBL/GenBank/DDBJ whole genome shotgun (WGS) entry which is preliminary data.</text>
</comment>
<reference evidence="1 2" key="1">
    <citation type="submission" date="2021-06" db="EMBL/GenBank/DDBJ databases">
        <title>Caerostris extrusa draft genome.</title>
        <authorList>
            <person name="Kono N."/>
            <person name="Arakawa K."/>
        </authorList>
    </citation>
    <scope>NUCLEOTIDE SEQUENCE [LARGE SCALE GENOMIC DNA]</scope>
</reference>
<sequence>MGLATTTNDYSHLDCLPDLKTRSVYIATSCQLRNVSMTILSRYSFRRDIFFVRMNLSTMVEDSKVMPQIRLLNNIYYIQLPSLQLPILPAKNPSNILSQGNSGTALIQILHPRFAENFTIVLEALETQQIGSINKSADQQCPFKSV</sequence>
<dbReference type="Proteomes" id="UP001054945">
    <property type="component" value="Unassembled WGS sequence"/>
</dbReference>
<accession>A0AAV4VMC5</accession>
<dbReference type="AlphaFoldDB" id="A0AAV4VMC5"/>
<keyword evidence="2" id="KW-1185">Reference proteome</keyword>
<dbReference type="EMBL" id="BPLR01014817">
    <property type="protein sequence ID" value="GIY71500.1"/>
    <property type="molecule type" value="Genomic_DNA"/>
</dbReference>
<name>A0AAV4VMC5_CAEEX</name>
<evidence type="ECO:0000313" key="1">
    <source>
        <dbReference type="EMBL" id="GIY71500.1"/>
    </source>
</evidence>
<evidence type="ECO:0000313" key="2">
    <source>
        <dbReference type="Proteomes" id="UP001054945"/>
    </source>
</evidence>